<dbReference type="Proteomes" id="UP000466187">
    <property type="component" value="Chromosome"/>
</dbReference>
<comment type="subcellular location">
    <subcellularLocation>
        <location evidence="1 10">Cell membrane</location>
        <topology evidence="1 10">Multi-pass membrane protein</topology>
    </subcellularLocation>
</comment>
<keyword evidence="10" id="KW-0479">Metal-binding</keyword>
<sequence>MSSDPSGVEHPDDDGDVPGEGASPTAADSHAELLTDPDAPAIPLRPLHLRPSAMAWVFLGGIAGTALRYYVEKALPHDGASWPWATFSINLCGAFLLGGLLEGLARLGEDSGWRRRARLCAGTGFCGAFTTYSTFALEIVLLGRHGDFGTAISYGLLSVVGGVFTAWLGIVITAAVHRRRSPD</sequence>
<evidence type="ECO:0000256" key="3">
    <source>
        <dbReference type="ARBA" id="ARBA00022692"/>
    </source>
</evidence>
<evidence type="ECO:0000256" key="6">
    <source>
        <dbReference type="ARBA" id="ARBA00023303"/>
    </source>
</evidence>
<dbReference type="EMBL" id="AP022608">
    <property type="protein sequence ID" value="BBZ17696.1"/>
    <property type="molecule type" value="Genomic_DNA"/>
</dbReference>
<keyword evidence="10" id="KW-0406">Ion transport</keyword>
<dbReference type="GO" id="GO:0005886">
    <property type="term" value="C:plasma membrane"/>
    <property type="evidence" value="ECO:0007669"/>
    <property type="project" value="UniProtKB-SubCell"/>
</dbReference>
<evidence type="ECO:0000256" key="4">
    <source>
        <dbReference type="ARBA" id="ARBA00022989"/>
    </source>
</evidence>
<dbReference type="NCBIfam" id="TIGR00494">
    <property type="entry name" value="crcB"/>
    <property type="match status" value="1"/>
</dbReference>
<protein>
    <recommendedName>
        <fullName evidence="10">Fluoride-specific ion channel FluC</fullName>
    </recommendedName>
</protein>
<dbReference type="GO" id="GO:0046872">
    <property type="term" value="F:metal ion binding"/>
    <property type="evidence" value="ECO:0007669"/>
    <property type="project" value="UniProtKB-KW"/>
</dbReference>
<dbReference type="AlphaFoldDB" id="A0A7I7WJ89"/>
<feature type="binding site" evidence="10">
    <location>
        <position position="130"/>
    </location>
    <ligand>
        <name>Na(+)</name>
        <dbReference type="ChEBI" id="CHEBI:29101"/>
        <note>structural</note>
    </ligand>
</feature>
<keyword evidence="3 10" id="KW-0812">Transmembrane</keyword>
<evidence type="ECO:0000256" key="10">
    <source>
        <dbReference type="HAMAP-Rule" id="MF_00454"/>
    </source>
</evidence>
<keyword evidence="10" id="KW-0813">Transport</keyword>
<keyword evidence="4 10" id="KW-1133">Transmembrane helix</keyword>
<dbReference type="PANTHER" id="PTHR28259">
    <property type="entry name" value="FLUORIDE EXPORT PROTEIN 1-RELATED"/>
    <property type="match status" value="1"/>
</dbReference>
<evidence type="ECO:0000256" key="1">
    <source>
        <dbReference type="ARBA" id="ARBA00004651"/>
    </source>
</evidence>
<feature type="transmembrane region" description="Helical" evidence="10">
    <location>
        <begin position="119"/>
        <end position="142"/>
    </location>
</feature>
<organism evidence="12 13">
    <name type="scientific">Mycolicibacterium gadium</name>
    <name type="common">Mycobacterium gadium</name>
    <dbReference type="NCBI Taxonomy" id="1794"/>
    <lineage>
        <taxon>Bacteria</taxon>
        <taxon>Bacillati</taxon>
        <taxon>Actinomycetota</taxon>
        <taxon>Actinomycetes</taxon>
        <taxon>Mycobacteriales</taxon>
        <taxon>Mycobacteriaceae</taxon>
        <taxon>Mycolicibacterium</taxon>
    </lineage>
</organism>
<dbReference type="KEGG" id="mgad:MGAD_20310"/>
<evidence type="ECO:0000256" key="9">
    <source>
        <dbReference type="ARBA" id="ARBA00049940"/>
    </source>
</evidence>
<feature type="transmembrane region" description="Helical" evidence="10">
    <location>
        <begin position="83"/>
        <end position="107"/>
    </location>
</feature>
<dbReference type="HAMAP" id="MF_00454">
    <property type="entry name" value="FluC"/>
    <property type="match status" value="1"/>
</dbReference>
<evidence type="ECO:0000313" key="12">
    <source>
        <dbReference type="EMBL" id="BBZ17696.1"/>
    </source>
</evidence>
<dbReference type="InterPro" id="IPR003691">
    <property type="entry name" value="FluC"/>
</dbReference>
<keyword evidence="5 10" id="KW-0472">Membrane</keyword>
<comment type="similarity">
    <text evidence="7 10">Belongs to the fluoride channel Fluc/FEX (TC 1.A.43) family.</text>
</comment>
<comment type="function">
    <text evidence="9 10">Fluoride-specific ion channel. Important for reducing fluoride concentration in the cell, thus reducing its toxicity.</text>
</comment>
<evidence type="ECO:0000313" key="13">
    <source>
        <dbReference type="Proteomes" id="UP000466187"/>
    </source>
</evidence>
<evidence type="ECO:0000256" key="8">
    <source>
        <dbReference type="ARBA" id="ARBA00035585"/>
    </source>
</evidence>
<dbReference type="RefSeq" id="WP_163686389.1">
    <property type="nucleotide sequence ID" value="NZ_AP022608.1"/>
</dbReference>
<comment type="activity regulation">
    <text evidence="10">Na(+) is not transported, but it plays an essential structural role and its presence is essential for fluoride channel function.</text>
</comment>
<evidence type="ECO:0000256" key="5">
    <source>
        <dbReference type="ARBA" id="ARBA00023136"/>
    </source>
</evidence>
<name>A0A7I7WJ89_MYCGU</name>
<evidence type="ECO:0000256" key="2">
    <source>
        <dbReference type="ARBA" id="ARBA00022475"/>
    </source>
</evidence>
<feature type="binding site" evidence="10">
    <location>
        <position position="127"/>
    </location>
    <ligand>
        <name>Na(+)</name>
        <dbReference type="ChEBI" id="CHEBI:29101"/>
        <note>structural</note>
    </ligand>
</feature>
<feature type="transmembrane region" description="Helical" evidence="10">
    <location>
        <begin position="154"/>
        <end position="176"/>
    </location>
</feature>
<dbReference type="PANTHER" id="PTHR28259:SF1">
    <property type="entry name" value="FLUORIDE EXPORT PROTEIN 1-RELATED"/>
    <property type="match status" value="1"/>
</dbReference>
<evidence type="ECO:0000256" key="11">
    <source>
        <dbReference type="SAM" id="MobiDB-lite"/>
    </source>
</evidence>
<keyword evidence="2 10" id="KW-1003">Cell membrane</keyword>
<feature type="transmembrane region" description="Helical" evidence="10">
    <location>
        <begin position="53"/>
        <end position="71"/>
    </location>
</feature>
<proteinExistence type="inferred from homology"/>
<dbReference type="GO" id="GO:0140114">
    <property type="term" value="P:cellular detoxification of fluoride"/>
    <property type="evidence" value="ECO:0007669"/>
    <property type="project" value="UniProtKB-UniRule"/>
</dbReference>
<comment type="catalytic activity">
    <reaction evidence="8">
        <text>fluoride(in) = fluoride(out)</text>
        <dbReference type="Rhea" id="RHEA:76159"/>
        <dbReference type="ChEBI" id="CHEBI:17051"/>
    </reaction>
    <physiologicalReaction direction="left-to-right" evidence="8">
        <dbReference type="Rhea" id="RHEA:76160"/>
    </physiologicalReaction>
</comment>
<dbReference type="GO" id="GO:0062054">
    <property type="term" value="F:fluoride channel activity"/>
    <property type="evidence" value="ECO:0007669"/>
    <property type="project" value="UniProtKB-UniRule"/>
</dbReference>
<keyword evidence="10" id="KW-0915">Sodium</keyword>
<accession>A0A7I7WJ89</accession>
<reference evidence="12 13" key="1">
    <citation type="journal article" date="2019" name="Emerg. Microbes Infect.">
        <title>Comprehensive subspecies identification of 175 nontuberculous mycobacteria species based on 7547 genomic profiles.</title>
        <authorList>
            <person name="Matsumoto Y."/>
            <person name="Kinjo T."/>
            <person name="Motooka D."/>
            <person name="Nabeya D."/>
            <person name="Jung N."/>
            <person name="Uechi K."/>
            <person name="Horii T."/>
            <person name="Iida T."/>
            <person name="Fujita J."/>
            <person name="Nakamura S."/>
        </authorList>
    </citation>
    <scope>NUCLEOTIDE SEQUENCE [LARGE SCALE GENOMIC DNA]</scope>
    <source>
        <strain evidence="12 13">JCM 12688</strain>
    </source>
</reference>
<feature type="region of interest" description="Disordered" evidence="11">
    <location>
        <begin position="1"/>
        <end position="28"/>
    </location>
</feature>
<keyword evidence="6 10" id="KW-0407">Ion channel</keyword>
<gene>
    <name evidence="10" type="primary">fluC</name>
    <name evidence="10" type="synonym">crcB</name>
    <name evidence="12" type="ORF">MGAD_20310</name>
</gene>
<evidence type="ECO:0000256" key="7">
    <source>
        <dbReference type="ARBA" id="ARBA00035120"/>
    </source>
</evidence>
<dbReference type="Pfam" id="PF02537">
    <property type="entry name" value="CRCB"/>
    <property type="match status" value="1"/>
</dbReference>